<name>A0ABY2DRL7_9FLAO</name>
<organism evidence="2 3">
    <name type="scientific">Flavobacterium ranwuense</name>
    <dbReference type="NCBI Taxonomy" id="2541725"/>
    <lineage>
        <taxon>Bacteria</taxon>
        <taxon>Pseudomonadati</taxon>
        <taxon>Bacteroidota</taxon>
        <taxon>Flavobacteriia</taxon>
        <taxon>Flavobacteriales</taxon>
        <taxon>Flavobacteriaceae</taxon>
        <taxon>Flavobacterium</taxon>
    </lineage>
</organism>
<dbReference type="InterPro" id="IPR023809">
    <property type="entry name" value="Thiopep_bacteriocin_synth_dom"/>
</dbReference>
<dbReference type="Proteomes" id="UP000294685">
    <property type="component" value="Unassembled WGS sequence"/>
</dbReference>
<gene>
    <name evidence="2" type="ORF">E0I61_09745</name>
</gene>
<dbReference type="RefSeq" id="WP_132071077.1">
    <property type="nucleotide sequence ID" value="NZ_SMLH01000004.1"/>
</dbReference>
<protein>
    <recommendedName>
        <fullName evidence="1">Thiopeptide-type bacteriocin biosynthesis domain-containing protein</fullName>
    </recommendedName>
</protein>
<evidence type="ECO:0000313" key="2">
    <source>
        <dbReference type="EMBL" id="TDE29428.1"/>
    </source>
</evidence>
<reference evidence="2 3" key="1">
    <citation type="submission" date="2019-03" db="EMBL/GenBank/DDBJ databases">
        <title>Novel species of Flavobacterium.</title>
        <authorList>
            <person name="Liu Q."/>
            <person name="Xin Y.-H."/>
        </authorList>
    </citation>
    <scope>NUCLEOTIDE SEQUENCE [LARGE SCALE GENOMIC DNA]</scope>
    <source>
        <strain evidence="2 3">LB2P22</strain>
    </source>
</reference>
<accession>A0ABY2DRL7</accession>
<sequence>MKEIKRTFILGQDWLYYKIYCGSYSADIVLIESILPIVEGLQQKKLIDQWFFIRYHDPKNHLRLRFHLPNPDNLQEIIKLTQPYFGKLIEKDIVYDIVTATYKREMERYGKTTITAVEKLFYYHSEKTLQLIDNITPEDDEIARIFASLQMIDDLLEEFEMSLTHRQEFIHSMQLQFKEEHNIGKDNTKKLDHLYRNYRTEISLFLTEKQEPQYLEGLIEIVKTKEEEAKIIKTILSKIKENGTTISLELIASLIHMNINRVFRSKQRQYEMLCYDFMNRYYKTRLARK</sequence>
<dbReference type="Pfam" id="PF14028">
    <property type="entry name" value="Lant_dehydr_C"/>
    <property type="match status" value="1"/>
</dbReference>
<evidence type="ECO:0000313" key="3">
    <source>
        <dbReference type="Proteomes" id="UP000294685"/>
    </source>
</evidence>
<proteinExistence type="predicted"/>
<evidence type="ECO:0000259" key="1">
    <source>
        <dbReference type="Pfam" id="PF14028"/>
    </source>
</evidence>
<feature type="domain" description="Thiopeptide-type bacteriocin biosynthesis" evidence="1">
    <location>
        <begin position="14"/>
        <end position="282"/>
    </location>
</feature>
<dbReference type="NCBIfam" id="TIGR03891">
    <property type="entry name" value="thiopep_ocin"/>
    <property type="match status" value="1"/>
</dbReference>
<comment type="caution">
    <text evidence="2">The sequence shown here is derived from an EMBL/GenBank/DDBJ whole genome shotgun (WGS) entry which is preliminary data.</text>
</comment>
<keyword evidence="3" id="KW-1185">Reference proteome</keyword>
<dbReference type="EMBL" id="SMLH01000004">
    <property type="protein sequence ID" value="TDE29428.1"/>
    <property type="molecule type" value="Genomic_DNA"/>
</dbReference>